<keyword evidence="2" id="KW-0813">Transport</keyword>
<name>A0AA38HDK3_9TREE</name>
<proteinExistence type="inferred from homology"/>
<dbReference type="RefSeq" id="XP_052948929.1">
    <property type="nucleotide sequence ID" value="XM_053090595.1"/>
</dbReference>
<evidence type="ECO:0000256" key="5">
    <source>
        <dbReference type="ARBA" id="ARBA00023136"/>
    </source>
</evidence>
<evidence type="ECO:0000256" key="7">
    <source>
        <dbReference type="SAM" id="Phobius"/>
    </source>
</evidence>
<dbReference type="Pfam" id="PF07690">
    <property type="entry name" value="MFS_1"/>
    <property type="match status" value="1"/>
</dbReference>
<gene>
    <name evidence="9" type="ORF">MKK02DRAFT_39439</name>
</gene>
<comment type="subcellular location">
    <subcellularLocation>
        <location evidence="1">Membrane</location>
        <topology evidence="1">Multi-pass membrane protein</topology>
    </subcellularLocation>
</comment>
<feature type="transmembrane region" description="Helical" evidence="7">
    <location>
        <begin position="365"/>
        <end position="383"/>
    </location>
</feature>
<keyword evidence="5 7" id="KW-0472">Membrane</keyword>
<feature type="transmembrane region" description="Helical" evidence="7">
    <location>
        <begin position="395"/>
        <end position="415"/>
    </location>
</feature>
<feature type="transmembrane region" description="Helical" evidence="7">
    <location>
        <begin position="200"/>
        <end position="220"/>
    </location>
</feature>
<feature type="transmembrane region" description="Helical" evidence="7">
    <location>
        <begin position="267"/>
        <end position="285"/>
    </location>
</feature>
<dbReference type="PANTHER" id="PTHR43791">
    <property type="entry name" value="PERMEASE-RELATED"/>
    <property type="match status" value="1"/>
</dbReference>
<feature type="transmembrane region" description="Helical" evidence="7">
    <location>
        <begin position="427"/>
        <end position="447"/>
    </location>
</feature>
<feature type="transmembrane region" description="Helical" evidence="7">
    <location>
        <begin position="334"/>
        <end position="353"/>
    </location>
</feature>
<dbReference type="AlphaFoldDB" id="A0AA38HDK3"/>
<feature type="transmembrane region" description="Helical" evidence="7">
    <location>
        <begin position="305"/>
        <end position="327"/>
    </location>
</feature>
<dbReference type="GO" id="GO:0022857">
    <property type="term" value="F:transmembrane transporter activity"/>
    <property type="evidence" value="ECO:0007669"/>
    <property type="project" value="InterPro"/>
</dbReference>
<keyword evidence="10" id="KW-1185">Reference proteome</keyword>
<evidence type="ECO:0000313" key="10">
    <source>
        <dbReference type="Proteomes" id="UP001164286"/>
    </source>
</evidence>
<dbReference type="PANTHER" id="PTHR43791:SF97">
    <property type="entry name" value="ALLANTOATE TRANSPORTER, PUTATIVE (AFU_ORTHOLOGUE AFUA_1G14700)-RELATED"/>
    <property type="match status" value="1"/>
</dbReference>
<dbReference type="Proteomes" id="UP001164286">
    <property type="component" value="Unassembled WGS sequence"/>
</dbReference>
<evidence type="ECO:0000256" key="6">
    <source>
        <dbReference type="ARBA" id="ARBA00037968"/>
    </source>
</evidence>
<comment type="similarity">
    <text evidence="6">Belongs to the major facilitator superfamily. Allantoate permease family.</text>
</comment>
<dbReference type="FunFam" id="1.20.1250.20:FF:000064">
    <property type="entry name" value="MFS allantoate transporter"/>
    <property type="match status" value="1"/>
</dbReference>
<organism evidence="9 10">
    <name type="scientific">Dioszegia hungarica</name>
    <dbReference type="NCBI Taxonomy" id="4972"/>
    <lineage>
        <taxon>Eukaryota</taxon>
        <taxon>Fungi</taxon>
        <taxon>Dikarya</taxon>
        <taxon>Basidiomycota</taxon>
        <taxon>Agaricomycotina</taxon>
        <taxon>Tremellomycetes</taxon>
        <taxon>Tremellales</taxon>
        <taxon>Bulleribasidiaceae</taxon>
        <taxon>Dioszegia</taxon>
    </lineage>
</organism>
<dbReference type="PROSITE" id="PS50850">
    <property type="entry name" value="MFS"/>
    <property type="match status" value="1"/>
</dbReference>
<dbReference type="InterPro" id="IPR036259">
    <property type="entry name" value="MFS_trans_sf"/>
</dbReference>
<feature type="transmembrane region" description="Helical" evidence="7">
    <location>
        <begin position="109"/>
        <end position="127"/>
    </location>
</feature>
<protein>
    <submittedName>
        <fullName evidence="9">Major facilitator superfamily domain-containing protein</fullName>
    </submittedName>
</protein>
<feature type="transmembrane region" description="Helical" evidence="7">
    <location>
        <begin position="139"/>
        <end position="159"/>
    </location>
</feature>
<evidence type="ECO:0000256" key="3">
    <source>
        <dbReference type="ARBA" id="ARBA00022692"/>
    </source>
</evidence>
<evidence type="ECO:0000259" key="8">
    <source>
        <dbReference type="PROSITE" id="PS50850"/>
    </source>
</evidence>
<dbReference type="SUPFAM" id="SSF103473">
    <property type="entry name" value="MFS general substrate transporter"/>
    <property type="match status" value="1"/>
</dbReference>
<comment type="caution">
    <text evidence="9">The sequence shown here is derived from an EMBL/GenBank/DDBJ whole genome shotgun (WGS) entry which is preliminary data.</text>
</comment>
<keyword evidence="3 7" id="KW-0812">Transmembrane</keyword>
<evidence type="ECO:0000313" key="9">
    <source>
        <dbReference type="EMBL" id="KAI9639152.1"/>
    </source>
</evidence>
<evidence type="ECO:0000256" key="4">
    <source>
        <dbReference type="ARBA" id="ARBA00022989"/>
    </source>
</evidence>
<reference evidence="9" key="1">
    <citation type="journal article" date="2022" name="G3 (Bethesda)">
        <title>High quality genome of the basidiomycete yeast Dioszegia hungarica PDD-24b-2 isolated from cloud water.</title>
        <authorList>
            <person name="Jarrige D."/>
            <person name="Haridas S."/>
            <person name="Bleykasten-Grosshans C."/>
            <person name="Joly M."/>
            <person name="Nadalig T."/>
            <person name="Sancelme M."/>
            <person name="Vuilleumier S."/>
            <person name="Grigoriev I.V."/>
            <person name="Amato P."/>
            <person name="Bringel F."/>
        </authorList>
    </citation>
    <scope>NUCLEOTIDE SEQUENCE</scope>
    <source>
        <strain evidence="9">PDD-24b-2</strain>
    </source>
</reference>
<feature type="domain" description="Major facilitator superfamily (MFS) profile" evidence="8">
    <location>
        <begin position="43"/>
        <end position="453"/>
    </location>
</feature>
<evidence type="ECO:0000256" key="1">
    <source>
        <dbReference type="ARBA" id="ARBA00004141"/>
    </source>
</evidence>
<accession>A0AA38HDK3</accession>
<feature type="transmembrane region" description="Helical" evidence="7">
    <location>
        <begin position="39"/>
        <end position="56"/>
    </location>
</feature>
<dbReference type="InterPro" id="IPR020846">
    <property type="entry name" value="MFS_dom"/>
</dbReference>
<keyword evidence="4 7" id="KW-1133">Transmembrane helix</keyword>
<dbReference type="InterPro" id="IPR011701">
    <property type="entry name" value="MFS"/>
</dbReference>
<evidence type="ECO:0000256" key="2">
    <source>
        <dbReference type="ARBA" id="ARBA00022448"/>
    </source>
</evidence>
<dbReference type="EMBL" id="JAKWFO010000001">
    <property type="protein sequence ID" value="KAI9639152.1"/>
    <property type="molecule type" value="Genomic_DNA"/>
</dbReference>
<sequence length="490" mass="53911">MNAENTLMTEALDEKADGVVTVETTEEDAALDKRILRKIDGVVLTLVTIVATLEFLDKNGMAYAAVFGMRQDTGLVGQEYSWLGSIFYFGYLGALIPCLWLVNVVHTGMFVGVATTCWGIVILSMAACNNFAGLATVRFLLGVFEAGILPAFMIIQSKWWKREEQALRTALWYNTFAGIFGGILSYAIGHIQGNLATWRYIFLIYGAVTVFVGILVTIMLPDRPGTAWFLTAREKERAQERLAGNQQGADSKNFNPRHCLEAITQPQYWVVILFVIAQSITNAGITNFNPLIIAGFGYDQQTTTLMATPQAAVALVGQIIFSFIALYVPNIRCLLWMIACLPALVGAILINTLDPVTQRAGALTGVYLMGFYNVPWVLCLSLVTSNTSGTTKKAFASVSVAVAYAVGNVVGPQLFLANQAPFYKLGLYAMMVCFAIMFLCGGAYWAIAYSENKRRDRLYGVPNLDRQTVVETAFNTGDTDKVNKDYRYSY</sequence>
<dbReference type="GeneID" id="77729800"/>
<dbReference type="GO" id="GO:0016020">
    <property type="term" value="C:membrane"/>
    <property type="evidence" value="ECO:0007669"/>
    <property type="project" value="UniProtKB-SubCell"/>
</dbReference>
<dbReference type="Gene3D" id="1.20.1250.20">
    <property type="entry name" value="MFS general substrate transporter like domains"/>
    <property type="match status" value="2"/>
</dbReference>
<feature type="transmembrane region" description="Helical" evidence="7">
    <location>
        <begin position="171"/>
        <end position="188"/>
    </location>
</feature>
<feature type="transmembrane region" description="Helical" evidence="7">
    <location>
        <begin position="80"/>
        <end position="102"/>
    </location>
</feature>